<organism evidence="9 10">
    <name type="scientific">Electrophorus electricus</name>
    <name type="common">Electric eel</name>
    <name type="synonym">Gymnotus electricus</name>
    <dbReference type="NCBI Taxonomy" id="8005"/>
    <lineage>
        <taxon>Eukaryota</taxon>
        <taxon>Metazoa</taxon>
        <taxon>Chordata</taxon>
        <taxon>Craniata</taxon>
        <taxon>Vertebrata</taxon>
        <taxon>Euteleostomi</taxon>
        <taxon>Actinopterygii</taxon>
        <taxon>Neopterygii</taxon>
        <taxon>Teleostei</taxon>
        <taxon>Ostariophysi</taxon>
        <taxon>Gymnotiformes</taxon>
        <taxon>Gymnotoidei</taxon>
        <taxon>Gymnotidae</taxon>
        <taxon>Electrophorus</taxon>
    </lineage>
</organism>
<dbReference type="GeneID" id="113579001"/>
<dbReference type="GO" id="GO:0031629">
    <property type="term" value="P:synaptic vesicle fusion to presynaptic active zone membrane"/>
    <property type="evidence" value="ECO:0007669"/>
    <property type="project" value="TreeGrafter"/>
</dbReference>
<dbReference type="GO" id="GO:0006886">
    <property type="term" value="P:intracellular protein transport"/>
    <property type="evidence" value="ECO:0007669"/>
    <property type="project" value="TreeGrafter"/>
</dbReference>
<evidence type="ECO:0000256" key="2">
    <source>
        <dbReference type="ARBA" id="ARBA00009063"/>
    </source>
</evidence>
<dbReference type="Ensembl" id="ENSEEET00000025256.2">
    <property type="protein sequence ID" value="ENSEEEP00000024968.2"/>
    <property type="gene ID" value="ENSEEEG00000012108.2"/>
</dbReference>
<dbReference type="AlphaFoldDB" id="A0A4W4FJB3"/>
<keyword evidence="4 6" id="KW-0175">Coiled coil</keyword>
<dbReference type="InterPro" id="IPR045242">
    <property type="entry name" value="Syntaxin"/>
</dbReference>
<dbReference type="GO" id="GO:0008021">
    <property type="term" value="C:synaptic vesicle"/>
    <property type="evidence" value="ECO:0007669"/>
    <property type="project" value="TreeGrafter"/>
</dbReference>
<protein>
    <recommendedName>
        <fullName evidence="8">t-SNARE coiled-coil homology domain-containing protein</fullName>
    </recommendedName>
</protein>
<dbReference type="PROSITE" id="PS50192">
    <property type="entry name" value="T_SNARE"/>
    <property type="match status" value="1"/>
</dbReference>
<feature type="region of interest" description="Disordered" evidence="7">
    <location>
        <begin position="1"/>
        <end position="37"/>
    </location>
</feature>
<dbReference type="GO" id="GO:0048278">
    <property type="term" value="P:vesicle docking"/>
    <property type="evidence" value="ECO:0007669"/>
    <property type="project" value="TreeGrafter"/>
</dbReference>
<dbReference type="InterPro" id="IPR010989">
    <property type="entry name" value="SNARE"/>
</dbReference>
<evidence type="ECO:0000313" key="10">
    <source>
        <dbReference type="Proteomes" id="UP000314983"/>
    </source>
</evidence>
<evidence type="ECO:0000256" key="5">
    <source>
        <dbReference type="ARBA" id="ARBA00023136"/>
    </source>
</evidence>
<accession>A0A4W4FJB3</accession>
<reference evidence="9" key="3">
    <citation type="submission" date="2020-05" db="EMBL/GenBank/DDBJ databases">
        <title>Electrophorus electricus (electric eel) genome, fEleEle1, primary haplotype.</title>
        <authorList>
            <person name="Myers G."/>
            <person name="Meyer A."/>
            <person name="Fedrigo O."/>
            <person name="Formenti G."/>
            <person name="Rhie A."/>
            <person name="Tracey A."/>
            <person name="Sims Y."/>
            <person name="Jarvis E.D."/>
        </authorList>
    </citation>
    <scope>NUCLEOTIDE SEQUENCE [LARGE SCALE GENOMIC DNA]</scope>
</reference>
<proteinExistence type="inferred from homology"/>
<dbReference type="Proteomes" id="UP000314983">
    <property type="component" value="Chromosome 2"/>
</dbReference>
<dbReference type="RefSeq" id="XP_026868416.2">
    <property type="nucleotide sequence ID" value="XM_027012615.2"/>
</dbReference>
<feature type="compositionally biased region" description="Basic and acidic residues" evidence="7">
    <location>
        <begin position="1"/>
        <end position="12"/>
    </location>
</feature>
<dbReference type="Gene3D" id="1.20.5.110">
    <property type="match status" value="1"/>
</dbReference>
<evidence type="ECO:0000256" key="6">
    <source>
        <dbReference type="SAM" id="Coils"/>
    </source>
</evidence>
<dbReference type="GO" id="GO:0005484">
    <property type="term" value="F:SNAP receptor activity"/>
    <property type="evidence" value="ECO:0007669"/>
    <property type="project" value="TreeGrafter"/>
</dbReference>
<gene>
    <name evidence="9" type="primary">STX19</name>
</gene>
<reference evidence="10" key="1">
    <citation type="journal article" date="2014" name="Science">
        <title>Nonhuman genetics. Genomic basis for the convergent evolution of electric organs.</title>
        <authorList>
            <person name="Gallant J.R."/>
            <person name="Traeger L.L."/>
            <person name="Volkening J.D."/>
            <person name="Moffett H."/>
            <person name="Chen P.H."/>
            <person name="Novina C.D."/>
            <person name="Phillips G.N.Jr."/>
            <person name="Anand R."/>
            <person name="Wells G.B."/>
            <person name="Pinch M."/>
            <person name="Guth R."/>
            <person name="Unguez G.A."/>
            <person name="Albert J.S."/>
            <person name="Zakon H.H."/>
            <person name="Samanta M.P."/>
            <person name="Sussman M.R."/>
        </authorList>
    </citation>
    <scope>NUCLEOTIDE SEQUENCE [LARGE SCALE GENOMIC DNA]</scope>
</reference>
<dbReference type="InterPro" id="IPR000727">
    <property type="entry name" value="T_SNARE_dom"/>
</dbReference>
<dbReference type="PANTHER" id="PTHR19957:SF29">
    <property type="entry name" value="SYNTAXIN-19"/>
    <property type="match status" value="1"/>
</dbReference>
<dbReference type="Pfam" id="PF00804">
    <property type="entry name" value="Syntaxin"/>
    <property type="match status" value="1"/>
</dbReference>
<comment type="similarity">
    <text evidence="2">Belongs to the syntaxin family.</text>
</comment>
<evidence type="ECO:0000256" key="4">
    <source>
        <dbReference type="ARBA" id="ARBA00023054"/>
    </source>
</evidence>
<keyword evidence="3" id="KW-0813">Transport</keyword>
<dbReference type="PANTHER" id="PTHR19957">
    <property type="entry name" value="SYNTAXIN"/>
    <property type="match status" value="1"/>
</dbReference>
<reference evidence="9" key="5">
    <citation type="submission" date="2025-09" db="UniProtKB">
        <authorList>
            <consortium name="Ensembl"/>
        </authorList>
    </citation>
    <scope>IDENTIFICATION</scope>
</reference>
<evidence type="ECO:0000256" key="7">
    <source>
        <dbReference type="SAM" id="MobiDB-lite"/>
    </source>
</evidence>
<keyword evidence="5" id="KW-0472">Membrane</keyword>
<keyword evidence="10" id="KW-1185">Reference proteome</keyword>
<dbReference type="SMART" id="SM00503">
    <property type="entry name" value="SynN"/>
    <property type="match status" value="1"/>
</dbReference>
<dbReference type="OMA" id="CKAICCW"/>
<dbReference type="GeneTree" id="ENSGT01050000244948"/>
<evidence type="ECO:0000256" key="3">
    <source>
        <dbReference type="ARBA" id="ARBA00022448"/>
    </source>
</evidence>
<evidence type="ECO:0000313" key="9">
    <source>
        <dbReference type="Ensembl" id="ENSEEEP00000024968.2"/>
    </source>
</evidence>
<evidence type="ECO:0000256" key="1">
    <source>
        <dbReference type="ARBA" id="ARBA00004184"/>
    </source>
</evidence>
<dbReference type="CDD" id="cd00179">
    <property type="entry name" value="SynN"/>
    <property type="match status" value="1"/>
</dbReference>
<name>A0A4W4FJB3_ELEEL</name>
<feature type="domain" description="T-SNARE coiled-coil homology" evidence="8">
    <location>
        <begin position="213"/>
        <end position="275"/>
    </location>
</feature>
<dbReference type="FunFam" id="1.20.5.110:FF:000022">
    <property type="entry name" value="Syntaxin 19"/>
    <property type="match status" value="1"/>
</dbReference>
<dbReference type="STRING" id="8005.ENSEEEP00000024968"/>
<dbReference type="InterPro" id="IPR006011">
    <property type="entry name" value="Syntaxin_N"/>
</dbReference>
<dbReference type="GO" id="GO:0048787">
    <property type="term" value="C:presynaptic active zone membrane"/>
    <property type="evidence" value="ECO:0007669"/>
    <property type="project" value="TreeGrafter"/>
</dbReference>
<reference evidence="10" key="2">
    <citation type="journal article" date="2017" name="Sci. Adv.">
        <title>A tail of two voltages: Proteomic comparison of the three electric organs of the electric eel.</title>
        <authorList>
            <person name="Traeger L.L."/>
            <person name="Sabat G."/>
            <person name="Barrett-Wilt G.A."/>
            <person name="Wells G.B."/>
            <person name="Sussman M.R."/>
        </authorList>
    </citation>
    <scope>NUCLEOTIDE SEQUENCE [LARGE SCALE GENOMIC DNA]</scope>
</reference>
<evidence type="ECO:0000259" key="8">
    <source>
        <dbReference type="PROSITE" id="PS50192"/>
    </source>
</evidence>
<comment type="subcellular location">
    <subcellularLocation>
        <location evidence="1">Endomembrane system</location>
        <topology evidence="1">Peripheral membrane protein</topology>
    </subcellularLocation>
</comment>
<feature type="coiled-coil region" evidence="6">
    <location>
        <begin position="65"/>
        <end position="126"/>
    </location>
</feature>
<dbReference type="GO" id="GO:0000149">
    <property type="term" value="F:SNARE binding"/>
    <property type="evidence" value="ECO:0007669"/>
    <property type="project" value="TreeGrafter"/>
</dbReference>
<dbReference type="SMART" id="SM00397">
    <property type="entry name" value="t_SNARE"/>
    <property type="match status" value="1"/>
</dbReference>
<dbReference type="Gene3D" id="1.20.58.70">
    <property type="match status" value="1"/>
</dbReference>
<sequence>MKDRFDELRQCMKDSQGQRGDDNPVTHHHEDEDNVSPLGPQAVVFEAEPVLKHFLEEARRVGDGINELEAEVRKISQQQKNLVATMLRLSVMRKESSVVQSIKLQAESLHKQLNGLSSRADHAEAELGASVTTVRIQRTQHAALFHRFQSVMRRYNDALMSKQDKCKRFIVRQLEVAGQEVSEVEVENMMEQGKWDVFTENILLDVKITRTQLSEIEQRHKELVTLESNMKELSDLFLAVFMLVEEQGVQIDNIQANVEKTQDYVVVTNEKFKIASRYKRRNPLRRLCCCCCPCISS</sequence>
<feature type="compositionally biased region" description="Basic and acidic residues" evidence="7">
    <location>
        <begin position="19"/>
        <end position="31"/>
    </location>
</feature>
<dbReference type="GO" id="GO:0031201">
    <property type="term" value="C:SNARE complex"/>
    <property type="evidence" value="ECO:0007669"/>
    <property type="project" value="TreeGrafter"/>
</dbReference>
<reference evidence="9" key="4">
    <citation type="submission" date="2025-08" db="UniProtKB">
        <authorList>
            <consortium name="Ensembl"/>
        </authorList>
    </citation>
    <scope>IDENTIFICATION</scope>
</reference>
<dbReference type="SUPFAM" id="SSF47661">
    <property type="entry name" value="t-snare proteins"/>
    <property type="match status" value="1"/>
</dbReference>